<dbReference type="EMBL" id="JBBJBU010000018">
    <property type="protein sequence ID" value="KAK7202424.1"/>
    <property type="molecule type" value="Genomic_DNA"/>
</dbReference>
<reference evidence="5 6" key="1">
    <citation type="submission" date="2024-03" db="EMBL/GenBank/DDBJ databases">
        <title>Genome-scale model development and genomic sequencing of the oleaginous clade Lipomyces.</title>
        <authorList>
            <consortium name="Lawrence Berkeley National Laboratory"/>
            <person name="Czajka J.J."/>
            <person name="Han Y."/>
            <person name="Kim J."/>
            <person name="Mondo S.J."/>
            <person name="Hofstad B.A."/>
            <person name="Robles A."/>
            <person name="Haridas S."/>
            <person name="Riley R."/>
            <person name="LaButti K."/>
            <person name="Pangilinan J."/>
            <person name="Andreopoulos W."/>
            <person name="Lipzen A."/>
            <person name="Yan J."/>
            <person name="Wang M."/>
            <person name="Ng V."/>
            <person name="Grigoriev I.V."/>
            <person name="Spatafora J.W."/>
            <person name="Magnuson J.K."/>
            <person name="Baker S.E."/>
            <person name="Pomraning K.R."/>
        </authorList>
    </citation>
    <scope>NUCLEOTIDE SEQUENCE [LARGE SCALE GENOMIC DNA]</scope>
    <source>
        <strain evidence="5 6">Phaff 52-87</strain>
    </source>
</reference>
<dbReference type="InterPro" id="IPR036259">
    <property type="entry name" value="MFS_trans_sf"/>
</dbReference>
<dbReference type="InterPro" id="IPR020846">
    <property type="entry name" value="MFS_dom"/>
</dbReference>
<evidence type="ECO:0000256" key="3">
    <source>
        <dbReference type="SAM" id="Phobius"/>
    </source>
</evidence>
<dbReference type="GeneID" id="90034856"/>
<keyword evidence="3" id="KW-0472">Membrane</keyword>
<evidence type="ECO:0000259" key="4">
    <source>
        <dbReference type="PROSITE" id="PS50850"/>
    </source>
</evidence>
<gene>
    <name evidence="5" type="ORF">BZA70DRAFT_103696</name>
</gene>
<comment type="similarity">
    <text evidence="2">Belongs to the major facilitator superfamily. Monocarboxylate porter (TC 2.A.1.13) family.</text>
</comment>
<evidence type="ECO:0000256" key="1">
    <source>
        <dbReference type="ARBA" id="ARBA00004141"/>
    </source>
</evidence>
<feature type="transmembrane region" description="Helical" evidence="3">
    <location>
        <begin position="199"/>
        <end position="219"/>
    </location>
</feature>
<keyword evidence="3" id="KW-0812">Transmembrane</keyword>
<feature type="domain" description="Major facilitator superfamily (MFS) profile" evidence="4">
    <location>
        <begin position="71"/>
        <end position="461"/>
    </location>
</feature>
<dbReference type="CDD" id="cd17352">
    <property type="entry name" value="MFS_MCT_SLC16"/>
    <property type="match status" value="1"/>
</dbReference>
<feature type="transmembrane region" description="Helical" evidence="3">
    <location>
        <begin position="365"/>
        <end position="390"/>
    </location>
</feature>
<feature type="transmembrane region" description="Helical" evidence="3">
    <location>
        <begin position="311"/>
        <end position="329"/>
    </location>
</feature>
<evidence type="ECO:0000256" key="2">
    <source>
        <dbReference type="ARBA" id="ARBA00006727"/>
    </source>
</evidence>
<dbReference type="PROSITE" id="PS50850">
    <property type="entry name" value="MFS"/>
    <property type="match status" value="1"/>
</dbReference>
<keyword evidence="3" id="KW-1133">Transmembrane helix</keyword>
<feature type="transmembrane region" description="Helical" evidence="3">
    <location>
        <begin position="429"/>
        <end position="452"/>
    </location>
</feature>
<proteinExistence type="inferred from homology"/>
<sequence length="462" mass="49938">MAQDAETEAMKISGDENNEAIPGLVGDANGMELLREVVEDGEHKPLSEDDVVEEIVMEKTGLSDIPNGGLTAWLQVSGSFFLFMNSWGISNTFGAFEAYYIDINLSNKTASDIAWIGSMQNFLLLIIGVFTGPMFDQGYFRSFILLSTFMITFGMMMLSLCKEYWQVMLAQALVVGLGSGFMFIPCVAVIPQYFTSKRILATGIAASGSSLGGVIYPIIFHKLEPRVGFGWATRVIGFIMLATQCWSLAVMRLRVPPSTGPRKLFDASALREPPFIALSLAIFLGFMGVYIPFYYIQEYAVSNGIFKSETAFYLLTILNAASVFGRIVPNFLADKTGPMNILIPFTVIASIIAFTWTSATSKAGIVLIAVFYGFFSGTFVSLPPSCIIAVTPDLGVLGTRMGMVFSLCSIGLLVGTPIAGAILDNSGYTATSIFCGCIVMASAGLVTASRLFKTGLKFKART</sequence>
<dbReference type="PANTHER" id="PTHR11360:SF280">
    <property type="entry name" value="MONOCARBOXYLATE TRANSPORTER, PUTATIVE (AFU_ORTHOLOGUE AFUA_1G05170)-RELATED"/>
    <property type="match status" value="1"/>
</dbReference>
<feature type="transmembrane region" description="Helical" evidence="3">
    <location>
        <begin position="231"/>
        <end position="253"/>
    </location>
</feature>
<feature type="transmembrane region" description="Helical" evidence="3">
    <location>
        <begin position="164"/>
        <end position="187"/>
    </location>
</feature>
<comment type="subcellular location">
    <subcellularLocation>
        <location evidence="1">Membrane</location>
        <topology evidence="1">Multi-pass membrane protein</topology>
    </subcellularLocation>
</comment>
<comment type="caution">
    <text evidence="5">The sequence shown here is derived from an EMBL/GenBank/DDBJ whole genome shotgun (WGS) entry which is preliminary data.</text>
</comment>
<evidence type="ECO:0000313" key="6">
    <source>
        <dbReference type="Proteomes" id="UP001498771"/>
    </source>
</evidence>
<dbReference type="RefSeq" id="XP_064765457.1">
    <property type="nucleotide sequence ID" value="XM_064909344.1"/>
</dbReference>
<dbReference type="SUPFAM" id="SSF103473">
    <property type="entry name" value="MFS general substrate transporter"/>
    <property type="match status" value="1"/>
</dbReference>
<dbReference type="PANTHER" id="PTHR11360">
    <property type="entry name" value="MONOCARBOXYLATE TRANSPORTER"/>
    <property type="match status" value="1"/>
</dbReference>
<accession>A0ABR1EXU7</accession>
<feature type="transmembrane region" description="Helical" evidence="3">
    <location>
        <begin position="341"/>
        <end position="359"/>
    </location>
</feature>
<dbReference type="InterPro" id="IPR011701">
    <property type="entry name" value="MFS"/>
</dbReference>
<name>A0ABR1EXU7_9ASCO</name>
<dbReference type="InterPro" id="IPR050327">
    <property type="entry name" value="Proton-linked_MCT"/>
</dbReference>
<feature type="transmembrane region" description="Helical" evidence="3">
    <location>
        <begin position="80"/>
        <end position="101"/>
    </location>
</feature>
<feature type="transmembrane region" description="Helical" evidence="3">
    <location>
        <begin position="402"/>
        <end position="423"/>
    </location>
</feature>
<feature type="transmembrane region" description="Helical" evidence="3">
    <location>
        <begin position="139"/>
        <end position="158"/>
    </location>
</feature>
<dbReference type="Pfam" id="PF07690">
    <property type="entry name" value="MFS_1"/>
    <property type="match status" value="1"/>
</dbReference>
<feature type="transmembrane region" description="Helical" evidence="3">
    <location>
        <begin position="113"/>
        <end position="132"/>
    </location>
</feature>
<keyword evidence="6" id="KW-1185">Reference proteome</keyword>
<protein>
    <submittedName>
        <fullName evidence="5">MFS monocarboxylate transporter-like protein</fullName>
    </submittedName>
</protein>
<organism evidence="5 6">
    <name type="scientific">Myxozyma melibiosi</name>
    <dbReference type="NCBI Taxonomy" id="54550"/>
    <lineage>
        <taxon>Eukaryota</taxon>
        <taxon>Fungi</taxon>
        <taxon>Dikarya</taxon>
        <taxon>Ascomycota</taxon>
        <taxon>Saccharomycotina</taxon>
        <taxon>Lipomycetes</taxon>
        <taxon>Lipomycetales</taxon>
        <taxon>Lipomycetaceae</taxon>
        <taxon>Myxozyma</taxon>
    </lineage>
</organism>
<dbReference type="Proteomes" id="UP001498771">
    <property type="component" value="Unassembled WGS sequence"/>
</dbReference>
<evidence type="ECO:0000313" key="5">
    <source>
        <dbReference type="EMBL" id="KAK7202424.1"/>
    </source>
</evidence>
<dbReference type="Gene3D" id="1.20.1250.20">
    <property type="entry name" value="MFS general substrate transporter like domains"/>
    <property type="match status" value="1"/>
</dbReference>
<feature type="transmembrane region" description="Helical" evidence="3">
    <location>
        <begin position="274"/>
        <end position="296"/>
    </location>
</feature>